<feature type="transmembrane region" description="Helical" evidence="1">
    <location>
        <begin position="38"/>
        <end position="56"/>
    </location>
</feature>
<reference evidence="2 3" key="1">
    <citation type="submission" date="2019-02" db="EMBL/GenBank/DDBJ databases">
        <title>Deep-cultivation of Planctomycetes and their phenomic and genomic characterization uncovers novel biology.</title>
        <authorList>
            <person name="Wiegand S."/>
            <person name="Jogler M."/>
            <person name="Boedeker C."/>
            <person name="Pinto D."/>
            <person name="Vollmers J."/>
            <person name="Rivas-Marin E."/>
            <person name="Kohn T."/>
            <person name="Peeters S.H."/>
            <person name="Heuer A."/>
            <person name="Rast P."/>
            <person name="Oberbeckmann S."/>
            <person name="Bunk B."/>
            <person name="Jeske O."/>
            <person name="Meyerdierks A."/>
            <person name="Storesund J.E."/>
            <person name="Kallscheuer N."/>
            <person name="Luecker S."/>
            <person name="Lage O.M."/>
            <person name="Pohl T."/>
            <person name="Merkel B.J."/>
            <person name="Hornburger P."/>
            <person name="Mueller R.-W."/>
            <person name="Bruemmer F."/>
            <person name="Labrenz M."/>
            <person name="Spormann A.M."/>
            <person name="Op den Camp H."/>
            <person name="Overmann J."/>
            <person name="Amann R."/>
            <person name="Jetten M.S.M."/>
            <person name="Mascher T."/>
            <person name="Medema M.H."/>
            <person name="Devos D.P."/>
            <person name="Kaster A.-K."/>
            <person name="Ovreas L."/>
            <person name="Rohde M."/>
            <person name="Galperin M.Y."/>
            <person name="Jogler C."/>
        </authorList>
    </citation>
    <scope>NUCLEOTIDE SEQUENCE [LARGE SCALE GENOMIC DNA]</scope>
    <source>
        <strain evidence="2 3">K23_9</strain>
    </source>
</reference>
<sequence>MDNGDTPPEFAIMEPCWGLLRELLKPVIRYDSVSIPPTLFFVNPLTSVFLIIRSLIFRTD</sequence>
<keyword evidence="3" id="KW-1185">Reference proteome</keyword>
<keyword evidence="1" id="KW-1133">Transmembrane helix</keyword>
<evidence type="ECO:0000313" key="3">
    <source>
        <dbReference type="Proteomes" id="UP000319817"/>
    </source>
</evidence>
<keyword evidence="1" id="KW-0472">Membrane</keyword>
<keyword evidence="1" id="KW-0812">Transmembrane</keyword>
<evidence type="ECO:0000256" key="1">
    <source>
        <dbReference type="SAM" id="Phobius"/>
    </source>
</evidence>
<protein>
    <submittedName>
        <fullName evidence="2">Uncharacterized protein</fullName>
    </submittedName>
</protein>
<organism evidence="2 3">
    <name type="scientific">Stieleria marina</name>
    <dbReference type="NCBI Taxonomy" id="1930275"/>
    <lineage>
        <taxon>Bacteria</taxon>
        <taxon>Pseudomonadati</taxon>
        <taxon>Planctomycetota</taxon>
        <taxon>Planctomycetia</taxon>
        <taxon>Pirellulales</taxon>
        <taxon>Pirellulaceae</taxon>
        <taxon>Stieleria</taxon>
    </lineage>
</organism>
<dbReference type="EMBL" id="CP036526">
    <property type="protein sequence ID" value="QDT08398.1"/>
    <property type="molecule type" value="Genomic_DNA"/>
</dbReference>
<gene>
    <name evidence="2" type="ORF">K239x_03370</name>
</gene>
<proteinExistence type="predicted"/>
<dbReference type="AlphaFoldDB" id="A0A517NMP1"/>
<evidence type="ECO:0000313" key="2">
    <source>
        <dbReference type="EMBL" id="QDT08398.1"/>
    </source>
</evidence>
<name>A0A517NMP1_9BACT</name>
<accession>A0A517NMP1</accession>
<dbReference type="Proteomes" id="UP000319817">
    <property type="component" value="Chromosome"/>
</dbReference>